<dbReference type="InterPro" id="IPR059177">
    <property type="entry name" value="GH29D-like_dom"/>
</dbReference>
<keyword evidence="3" id="KW-0812">Transmembrane</keyword>
<gene>
    <name evidence="5" type="ORF">A3D99_04995</name>
</gene>
<dbReference type="InterPro" id="IPR008964">
    <property type="entry name" value="Invasin/intimin_cell_adhesion"/>
</dbReference>
<dbReference type="InterPro" id="IPR014756">
    <property type="entry name" value="Ig_E-set"/>
</dbReference>
<dbReference type="Proteomes" id="UP000177528">
    <property type="component" value="Unassembled WGS sequence"/>
</dbReference>
<evidence type="ECO:0000259" key="4">
    <source>
        <dbReference type="PROSITE" id="PS51127"/>
    </source>
</evidence>
<dbReference type="InterPro" id="IPR044016">
    <property type="entry name" value="Big_13"/>
</dbReference>
<dbReference type="Pfam" id="PF16403">
    <property type="entry name" value="Bact_surface_Ig-like"/>
    <property type="match status" value="1"/>
</dbReference>
<feature type="domain" description="Big-1" evidence="4">
    <location>
        <begin position="411"/>
        <end position="508"/>
    </location>
</feature>
<dbReference type="InterPro" id="IPR015914">
    <property type="entry name" value="PAPs_N"/>
</dbReference>
<dbReference type="Gene3D" id="3.30.1920.20">
    <property type="match status" value="1"/>
</dbReference>
<dbReference type="PROSITE" id="PS51127">
    <property type="entry name" value="BIG1"/>
    <property type="match status" value="1"/>
</dbReference>
<dbReference type="SUPFAM" id="SSF49363">
    <property type="entry name" value="Purple acid phosphatase, N-terminal domain"/>
    <property type="match status" value="1"/>
</dbReference>
<dbReference type="InterPro" id="IPR013783">
    <property type="entry name" value="Ig-like_fold"/>
</dbReference>
<feature type="region of interest" description="Disordered" evidence="2">
    <location>
        <begin position="1368"/>
        <end position="1415"/>
    </location>
</feature>
<keyword evidence="3" id="KW-0472">Membrane</keyword>
<dbReference type="GO" id="GO:0046872">
    <property type="term" value="F:metal ion binding"/>
    <property type="evidence" value="ECO:0007669"/>
    <property type="project" value="InterPro"/>
</dbReference>
<sequence length="1519" mass="156577">MDKLKKKMRVWSALTILSFVLQPVLPGIAYNVASADEGESAPVVVEVPQEAPAPEESQAPTEIVVEEEPLASQESAPEPTSDVTPAPEVSESPVAETTEAVVAPDPAVAEEEKTQGQDTEEGAWNITSNGAAITKESVSVHATYTAPQNSAVKVKFTKLPDTPGTLTIKEVKLTEDEQKQLGAVSDTAYDITSTMENGSFRYNLTLPKPSNAKDVTVKYAETRGELDNAQDVTQKATQEESTVTITGLDHFTIFAVSADTAATAPGTGVYTTVPTISLVETVPGQIGVGTLSLNVPSGFEFDTSSAVSVVRETHTLSCAAANKVQLDGIEPVWASQSPTATSVSFNVTQASSATCDATLHFSGAKVRPINGTPLAMGDFTVSSSGTVTATLDTVSATSGLQETVGAFSASASTIAAVPATVEADGTTASVVTVTITDQFGNPLSGKTVTLAKTSGAGSPVIGAASGPSDSNGQVTFSVTSTTPAVDVFTATNTTDAAVVTDTATITFVDTIAPAVPSLVGPVSGTITQPASVLLDWSIETDPNNISNPVSYYYQSALNSVVGANNALTSSPYASGALSASEIDASGSPDNTYYWQARACDSLDNCSDWSGPWMVTIDGVVPVNPTVTSTSHTVSTWSTDTTVDLSISGATDALSGVDGFSYEWDTNAITTPDATKDDEETTTNVTSSSLVAGDSHYFHLRTVDNAGNWSAAMHVGPFFIDADAPAVPALTGPADGALVAATGLLLNWEDVSDGLNNPVTYYYQSATSDAVGANNAFSSPIYTSGAMSTSEIDASGTSNGTYYWQVRACDSLGNCSDWSGPWEVTIDRTAPATTASAIDGAWTNQDVTITLTCNDVGAAGCNTTYYTTNGDTPTIGSNIGSTISLTTDGIYTIKYFSVDAVGNTEAVVTEATQVRIDKSSPTIPGLPSTLSPTKLVLQTWAWADSVDNAVNSAASDISHYVIRAVQGATTIADQTADATASYISSLTDGIWNFFVKAVDNAGNESAESVTGTVNVDTVNPVATINSIASPTNDTTPSFTGTATDDNSGIQKVEYTTDGGSNWNLASYNSGDDTYSFTTTTLAEGSYTVSVKATDNAGNESTPVVSTQVVIDTTAPLITLAGSTPVTVEFGTTYTDAGATASDDVDGNITANIVTVNPVNTNAVGAYTVTHNVNDAAGNSATQVTRTVNVVDTIAPTTPVANIPSGDYLVDQSVTISSTDANAFTIYYTLDGSTPTSASTLYTGPVTIDHSLTLKAIAIDGASNASGIMTEVYAIAPVVSEQSIIAITTSNPSQERRIDWTTDDPSTSRVVFGTTSVPVLGSGPNYGYTNSSDLLDVAPNKVTNHSVLISGLNSNTTYFYRVISAGSPESVSNEYSFGTEPTTGGAGTGGSSGDSSSSTTVSSSSAGRVLGAKTTAKKSPASTIAAPVVTGTQIAYETGSGRVYGTTTSGQQVSQTLSVSPSPTPTTSPEVAGEQETISPTPEPQEADSPSALRKNWMYWLLALVIAGLGYAIYRSTTRRV</sequence>
<dbReference type="Gene3D" id="2.60.40.10">
    <property type="entry name" value="Immunoglobulins"/>
    <property type="match status" value="4"/>
</dbReference>
<dbReference type="Pfam" id="PF09134">
    <property type="entry name" value="Invasin_D3"/>
    <property type="match status" value="1"/>
</dbReference>
<dbReference type="Gene3D" id="2.60.40.380">
    <property type="entry name" value="Purple acid phosphatase-like, N-terminal"/>
    <property type="match status" value="1"/>
</dbReference>
<reference evidence="5 6" key="1">
    <citation type="journal article" date="2016" name="Nat. Commun.">
        <title>Thousands of microbial genomes shed light on interconnected biogeochemical processes in an aquifer system.</title>
        <authorList>
            <person name="Anantharaman K."/>
            <person name="Brown C.T."/>
            <person name="Hug L.A."/>
            <person name="Sharon I."/>
            <person name="Castelle C.J."/>
            <person name="Probst A.J."/>
            <person name="Thomas B.C."/>
            <person name="Singh A."/>
            <person name="Wilkins M.J."/>
            <person name="Karaoz U."/>
            <person name="Brodie E.L."/>
            <person name="Williams K.H."/>
            <person name="Hubbard S.S."/>
            <person name="Banfield J.F."/>
        </authorList>
    </citation>
    <scope>NUCLEOTIDE SEQUENCE [LARGE SCALE GENOMIC DNA]</scope>
</reference>
<dbReference type="GO" id="GO:0003993">
    <property type="term" value="F:acid phosphatase activity"/>
    <property type="evidence" value="ECO:0007669"/>
    <property type="project" value="InterPro"/>
</dbReference>
<dbReference type="SMART" id="SM00634">
    <property type="entry name" value="BID_1"/>
    <property type="match status" value="1"/>
</dbReference>
<dbReference type="SUPFAM" id="SSF49373">
    <property type="entry name" value="Invasin/intimin cell-adhesion fragments"/>
    <property type="match status" value="1"/>
</dbReference>
<comment type="caution">
    <text evidence="5">The sequence shown here is derived from an EMBL/GenBank/DDBJ whole genome shotgun (WGS) entry which is preliminary data.</text>
</comment>
<feature type="compositionally biased region" description="Polar residues" evidence="2">
    <location>
        <begin position="1368"/>
        <end position="1379"/>
    </location>
</feature>
<dbReference type="SUPFAM" id="SSF81296">
    <property type="entry name" value="E set domains"/>
    <property type="match status" value="1"/>
</dbReference>
<feature type="compositionally biased region" description="Low complexity" evidence="2">
    <location>
        <begin position="48"/>
        <end position="60"/>
    </location>
</feature>
<feature type="region of interest" description="Disordered" evidence="2">
    <location>
        <begin position="48"/>
        <end position="119"/>
    </location>
</feature>
<dbReference type="Pfam" id="PF16656">
    <property type="entry name" value="Pur_ac_phosph_N"/>
    <property type="match status" value="1"/>
</dbReference>
<evidence type="ECO:0000313" key="6">
    <source>
        <dbReference type="Proteomes" id="UP000177528"/>
    </source>
</evidence>
<feature type="region of interest" description="Disordered" evidence="2">
    <location>
        <begin position="1026"/>
        <end position="1045"/>
    </location>
</feature>
<dbReference type="InterPro" id="IPR015217">
    <property type="entry name" value="Invasin_dom_3"/>
</dbReference>
<protein>
    <recommendedName>
        <fullName evidence="4">Big-1 domain-containing protein</fullName>
    </recommendedName>
</protein>
<feature type="region of interest" description="Disordered" evidence="2">
    <location>
        <begin position="1444"/>
        <end position="1488"/>
    </location>
</feature>
<dbReference type="EMBL" id="MHHR01000011">
    <property type="protein sequence ID" value="OGY34667.1"/>
    <property type="molecule type" value="Genomic_DNA"/>
</dbReference>
<evidence type="ECO:0000256" key="3">
    <source>
        <dbReference type="SAM" id="Phobius"/>
    </source>
</evidence>
<dbReference type="InterPro" id="IPR008963">
    <property type="entry name" value="Purple_acid_Pase-like_N"/>
</dbReference>
<dbReference type="InterPro" id="IPR032179">
    <property type="entry name" value="Cry22Aa_Ig-like"/>
</dbReference>
<dbReference type="Pfam" id="PF13290">
    <property type="entry name" value="CHB_HEX_C_1"/>
    <property type="match status" value="2"/>
</dbReference>
<proteinExistence type="inferred from homology"/>
<comment type="similarity">
    <text evidence="1">Belongs to the intimin/invasin family.</text>
</comment>
<evidence type="ECO:0000256" key="1">
    <source>
        <dbReference type="ARBA" id="ARBA00010116"/>
    </source>
</evidence>
<keyword evidence="3" id="KW-1133">Transmembrane helix</keyword>
<organism evidence="5 6">
    <name type="scientific">Candidatus Andersenbacteria bacterium RIFCSPHIGHO2_12_FULL_45_11</name>
    <dbReference type="NCBI Taxonomy" id="1797281"/>
    <lineage>
        <taxon>Bacteria</taxon>
        <taxon>Candidatus Anderseniibacteriota</taxon>
    </lineage>
</organism>
<accession>A0A1G1X5S2</accession>
<name>A0A1G1X5S2_9BACT</name>
<evidence type="ECO:0000313" key="5">
    <source>
        <dbReference type="EMBL" id="OGY34667.1"/>
    </source>
</evidence>
<evidence type="ECO:0000256" key="2">
    <source>
        <dbReference type="SAM" id="MobiDB-lite"/>
    </source>
</evidence>
<feature type="compositionally biased region" description="Low complexity" evidence="2">
    <location>
        <begin position="1391"/>
        <end position="1405"/>
    </location>
</feature>
<dbReference type="InterPro" id="IPR003344">
    <property type="entry name" value="Big_1_dom"/>
</dbReference>
<feature type="compositionally biased region" description="Low complexity" evidence="2">
    <location>
        <begin position="1444"/>
        <end position="1467"/>
    </location>
</feature>
<dbReference type="Pfam" id="PF19077">
    <property type="entry name" value="Big_13"/>
    <property type="match status" value="1"/>
</dbReference>
<feature type="transmembrane region" description="Helical" evidence="3">
    <location>
        <begin position="1495"/>
        <end position="1512"/>
    </location>
</feature>